<reference evidence="14 15" key="1">
    <citation type="submission" date="2021-01" db="EMBL/GenBank/DDBJ databases">
        <title>Genomic Encyclopedia of Type Strains, Phase IV (KMG-IV): sequencing the most valuable type-strain genomes for metagenomic binning, comparative biology and taxonomic classification.</title>
        <authorList>
            <person name="Goeker M."/>
        </authorList>
    </citation>
    <scope>NUCLEOTIDE SEQUENCE [LARGE SCALE GENOMIC DNA]</scope>
    <source>
        <strain evidence="14 15">DSM 105482</strain>
    </source>
</reference>
<keyword evidence="15" id="KW-1185">Reference proteome</keyword>
<evidence type="ECO:0000256" key="1">
    <source>
        <dbReference type="ARBA" id="ARBA00000548"/>
    </source>
</evidence>
<evidence type="ECO:0000256" key="4">
    <source>
        <dbReference type="ARBA" id="ARBA00012595"/>
    </source>
</evidence>
<dbReference type="InterPro" id="IPR054174">
    <property type="entry name" value="Alpha-amylase-like_C"/>
</dbReference>
<dbReference type="PIRSF" id="PIRSF001024">
    <property type="entry name" value="Alph-amyl_fung"/>
    <property type="match status" value="1"/>
</dbReference>
<accession>A0ABS2QMQ1</accession>
<keyword evidence="11" id="KW-0472">Membrane</keyword>
<keyword evidence="11" id="KW-0812">Transmembrane</keyword>
<dbReference type="PANTHER" id="PTHR10357">
    <property type="entry name" value="ALPHA-AMYLASE FAMILY MEMBER"/>
    <property type="match status" value="1"/>
</dbReference>
<dbReference type="InterPro" id="IPR013777">
    <property type="entry name" value="A-amylase-like"/>
</dbReference>
<evidence type="ECO:0000256" key="6">
    <source>
        <dbReference type="ARBA" id="ARBA00022729"/>
    </source>
</evidence>
<keyword evidence="6 12" id="KW-0732">Signal</keyword>
<keyword evidence="10 14" id="KW-0326">Glycosidase</keyword>
<dbReference type="EC" id="3.2.1.1" evidence="4"/>
<evidence type="ECO:0000256" key="5">
    <source>
        <dbReference type="ARBA" id="ARBA00022723"/>
    </source>
</evidence>
<name>A0ABS2QMQ1_9BACI</name>
<keyword evidence="8" id="KW-0106">Calcium</keyword>
<sequence length="513" mass="60090">MKSKLFAILMLPFMLIYTIPAAAEETKPESREWRDENIYFLMVDRFKNGDTQNDYKVNVKDPKSYNGGDFTGIIQELDYIKDMGFTSIWLTPVFDNDEKGYHGYWIRDFYKTEEHFGTMKEFKKLVKEAHKRDMKVILDFVVNHTGPKHPWVKDPSKKDWFHDQKPIQNWNNQSEVENNWLYDLPDLNQENPETRKYLLEAAKWWIKETNIDGYRLDTVRHVPADFWADFSKAVKSEKKNFYLLGEVWENDPGKIARYQESGIDGFVDFPQNEYLRKIFASSDRSLTGAFLSIKRNKENFKQPELLGTFMDNHDMPRFTSEIVRNKQNPGTRWKLALSYLYTAPGIPIVYYGSEIALNGGNDPDNRRLMGFKAEKEIIDYLTKLGELRNKYKVLTRGTMEVLYDKGGMAVYKRQYKKDTFVVAINNSSKSRTIVLNKEDLDKNKELRGLLEGDLVRSKGDTYKIILDREKTEIYALADKTGLNIPYLLLMGTVYAAFIGFVFLLVKRSRKKNK</sequence>
<dbReference type="GO" id="GO:0004556">
    <property type="term" value="F:alpha-amylase activity"/>
    <property type="evidence" value="ECO:0007669"/>
    <property type="project" value="UniProtKB-EC"/>
</dbReference>
<protein>
    <recommendedName>
        <fullName evidence="4">alpha-amylase</fullName>
        <ecNumber evidence="4">3.2.1.1</ecNumber>
    </recommendedName>
</protein>
<evidence type="ECO:0000256" key="10">
    <source>
        <dbReference type="ARBA" id="ARBA00023295"/>
    </source>
</evidence>
<keyword evidence="7 14" id="KW-0378">Hydrolase</keyword>
<dbReference type="RefSeq" id="WP_204545407.1">
    <property type="nucleotide sequence ID" value="NZ_JAFBFI010000017.1"/>
</dbReference>
<dbReference type="InterPro" id="IPR017853">
    <property type="entry name" value="GH"/>
</dbReference>
<evidence type="ECO:0000256" key="11">
    <source>
        <dbReference type="SAM" id="Phobius"/>
    </source>
</evidence>
<keyword evidence="11" id="KW-1133">Transmembrane helix</keyword>
<dbReference type="Proteomes" id="UP000823486">
    <property type="component" value="Unassembled WGS sequence"/>
</dbReference>
<gene>
    <name evidence="14" type="ORF">JOC77_003438</name>
</gene>
<evidence type="ECO:0000256" key="8">
    <source>
        <dbReference type="ARBA" id="ARBA00022837"/>
    </source>
</evidence>
<feature type="chain" id="PRO_5046620915" description="alpha-amylase" evidence="12">
    <location>
        <begin position="24"/>
        <end position="513"/>
    </location>
</feature>
<dbReference type="CDD" id="cd11339">
    <property type="entry name" value="AmyAc_bac_CMD_like_2"/>
    <property type="match status" value="1"/>
</dbReference>
<dbReference type="SMART" id="SM00642">
    <property type="entry name" value="Aamy"/>
    <property type="match status" value="1"/>
</dbReference>
<feature type="signal peptide" evidence="12">
    <location>
        <begin position="1"/>
        <end position="23"/>
    </location>
</feature>
<comment type="catalytic activity">
    <reaction evidence="1">
        <text>Endohydrolysis of (1-&gt;4)-alpha-D-glucosidic linkages in polysaccharides containing three or more (1-&gt;4)-alpha-linked D-glucose units.</text>
        <dbReference type="EC" id="3.2.1.1"/>
    </reaction>
</comment>
<dbReference type="InterPro" id="IPR006047">
    <property type="entry name" value="GH13_cat_dom"/>
</dbReference>
<evidence type="ECO:0000256" key="12">
    <source>
        <dbReference type="SAM" id="SignalP"/>
    </source>
</evidence>
<dbReference type="EMBL" id="JAFBFI010000017">
    <property type="protein sequence ID" value="MBM7693994.1"/>
    <property type="molecule type" value="Genomic_DNA"/>
</dbReference>
<evidence type="ECO:0000256" key="3">
    <source>
        <dbReference type="ARBA" id="ARBA00008061"/>
    </source>
</evidence>
<dbReference type="Pfam" id="PF22026">
    <property type="entry name" value="Alpha-amylase_C_2"/>
    <property type="match status" value="1"/>
</dbReference>
<dbReference type="InterPro" id="IPR013780">
    <property type="entry name" value="Glyco_hydro_b"/>
</dbReference>
<comment type="similarity">
    <text evidence="3">Belongs to the glycosyl hydrolase 13 family.</text>
</comment>
<evidence type="ECO:0000313" key="15">
    <source>
        <dbReference type="Proteomes" id="UP000823486"/>
    </source>
</evidence>
<comment type="caution">
    <text evidence="14">The sequence shown here is derived from an EMBL/GenBank/DDBJ whole genome shotgun (WGS) entry which is preliminary data.</text>
</comment>
<feature type="transmembrane region" description="Helical" evidence="11">
    <location>
        <begin position="484"/>
        <end position="505"/>
    </location>
</feature>
<comment type="cofactor">
    <cofactor evidence="2">
        <name>Ca(2+)</name>
        <dbReference type="ChEBI" id="CHEBI:29108"/>
    </cofactor>
</comment>
<evidence type="ECO:0000259" key="13">
    <source>
        <dbReference type="SMART" id="SM00642"/>
    </source>
</evidence>
<keyword evidence="5" id="KW-0479">Metal-binding</keyword>
<proteinExistence type="inferred from homology"/>
<feature type="domain" description="Glycosyl hydrolase family 13 catalytic" evidence="13">
    <location>
        <begin position="40"/>
        <end position="388"/>
    </location>
</feature>
<dbReference type="SUPFAM" id="SSF51445">
    <property type="entry name" value="(Trans)glycosidases"/>
    <property type="match status" value="1"/>
</dbReference>
<dbReference type="Gene3D" id="2.60.40.1180">
    <property type="entry name" value="Golgi alpha-mannosidase II"/>
    <property type="match status" value="1"/>
</dbReference>
<evidence type="ECO:0000256" key="2">
    <source>
        <dbReference type="ARBA" id="ARBA00001913"/>
    </source>
</evidence>
<evidence type="ECO:0000256" key="7">
    <source>
        <dbReference type="ARBA" id="ARBA00022801"/>
    </source>
</evidence>
<evidence type="ECO:0000256" key="9">
    <source>
        <dbReference type="ARBA" id="ARBA00023277"/>
    </source>
</evidence>
<keyword evidence="9" id="KW-0119">Carbohydrate metabolism</keyword>
<evidence type="ECO:0000313" key="14">
    <source>
        <dbReference type="EMBL" id="MBM7693994.1"/>
    </source>
</evidence>
<dbReference type="SUPFAM" id="SSF51011">
    <property type="entry name" value="Glycosyl hydrolase domain"/>
    <property type="match status" value="1"/>
</dbReference>
<organism evidence="14 15">
    <name type="scientific">Peribacillus deserti</name>
    <dbReference type="NCBI Taxonomy" id="673318"/>
    <lineage>
        <taxon>Bacteria</taxon>
        <taxon>Bacillati</taxon>
        <taxon>Bacillota</taxon>
        <taxon>Bacilli</taxon>
        <taxon>Bacillales</taxon>
        <taxon>Bacillaceae</taxon>
        <taxon>Peribacillus</taxon>
    </lineage>
</organism>
<dbReference type="PANTHER" id="PTHR10357:SF215">
    <property type="entry name" value="ALPHA-AMYLASE 1"/>
    <property type="match status" value="1"/>
</dbReference>
<dbReference type="Gene3D" id="3.20.20.80">
    <property type="entry name" value="Glycosidases"/>
    <property type="match status" value="1"/>
</dbReference>
<dbReference type="Pfam" id="PF00128">
    <property type="entry name" value="Alpha-amylase"/>
    <property type="match status" value="1"/>
</dbReference>